<dbReference type="PANTHER" id="PTHR13847">
    <property type="entry name" value="SARCOSINE DEHYDROGENASE-RELATED"/>
    <property type="match status" value="1"/>
</dbReference>
<dbReference type="Pfam" id="PF01266">
    <property type="entry name" value="DAO"/>
    <property type="match status" value="1"/>
</dbReference>
<protein>
    <submittedName>
        <fullName evidence="3">Amino acid dehydrogenase</fullName>
    </submittedName>
</protein>
<dbReference type="Proteomes" id="UP000233564">
    <property type="component" value="Unassembled WGS sequence"/>
</dbReference>
<evidence type="ECO:0000313" key="4">
    <source>
        <dbReference type="Proteomes" id="UP000233564"/>
    </source>
</evidence>
<proteinExistence type="predicted"/>
<dbReference type="AlphaFoldDB" id="A0A2N1E3D6"/>
<dbReference type="GO" id="GO:0016491">
    <property type="term" value="F:oxidoreductase activity"/>
    <property type="evidence" value="ECO:0007669"/>
    <property type="project" value="UniProtKB-KW"/>
</dbReference>
<dbReference type="InterPro" id="IPR036188">
    <property type="entry name" value="FAD/NAD-bd_sf"/>
</dbReference>
<feature type="domain" description="FAD dependent oxidoreductase" evidence="2">
    <location>
        <begin position="6"/>
        <end position="393"/>
    </location>
</feature>
<accession>A0A2N1E3D6</accession>
<evidence type="ECO:0000259" key="2">
    <source>
        <dbReference type="Pfam" id="PF01266"/>
    </source>
</evidence>
<dbReference type="Gene3D" id="3.50.50.60">
    <property type="entry name" value="FAD/NAD(P)-binding domain"/>
    <property type="match status" value="2"/>
</dbReference>
<keyword evidence="1" id="KW-0560">Oxidoreductase</keyword>
<organism evidence="3 4">
    <name type="scientific">Pseudomonas fluorescens</name>
    <dbReference type="NCBI Taxonomy" id="294"/>
    <lineage>
        <taxon>Bacteria</taxon>
        <taxon>Pseudomonadati</taxon>
        <taxon>Pseudomonadota</taxon>
        <taxon>Gammaproteobacteria</taxon>
        <taxon>Pseudomonadales</taxon>
        <taxon>Pseudomonadaceae</taxon>
        <taxon>Pseudomonas</taxon>
    </lineage>
</organism>
<dbReference type="GO" id="GO:0005737">
    <property type="term" value="C:cytoplasm"/>
    <property type="evidence" value="ECO:0007669"/>
    <property type="project" value="TreeGrafter"/>
</dbReference>
<dbReference type="PANTHER" id="PTHR13847:SF289">
    <property type="entry name" value="GLYCINE OXIDASE"/>
    <property type="match status" value="1"/>
</dbReference>
<dbReference type="InterPro" id="IPR006076">
    <property type="entry name" value="FAD-dep_OxRdtase"/>
</dbReference>
<reference evidence="3 4" key="1">
    <citation type="submission" date="2017-08" db="EMBL/GenBank/DDBJ databases">
        <authorList>
            <person name="de Groot N.N."/>
        </authorList>
    </citation>
    <scope>NUCLEOTIDE SEQUENCE [LARGE SCALE GENOMIC DNA]</scope>
    <source>
        <strain evidence="3 4">PfR 37</strain>
    </source>
</reference>
<dbReference type="SUPFAM" id="SSF51905">
    <property type="entry name" value="FAD/NAD(P)-binding domain"/>
    <property type="match status" value="1"/>
</dbReference>
<gene>
    <name evidence="3" type="ORF">CIB54_16780</name>
</gene>
<evidence type="ECO:0000256" key="1">
    <source>
        <dbReference type="ARBA" id="ARBA00023002"/>
    </source>
</evidence>
<dbReference type="RefSeq" id="WP_101220346.1">
    <property type="nucleotide sequence ID" value="NZ_KZ478001.1"/>
</dbReference>
<comment type="caution">
    <text evidence="3">The sequence shown here is derived from an EMBL/GenBank/DDBJ whole genome shotgun (WGS) entry which is preliminary data.</text>
</comment>
<dbReference type="EMBL" id="NVXX01000023">
    <property type="protein sequence ID" value="PKH19019.1"/>
    <property type="molecule type" value="Genomic_DNA"/>
</dbReference>
<name>A0A2N1E3D6_PSEFL</name>
<dbReference type="Gene3D" id="3.30.9.10">
    <property type="entry name" value="D-Amino Acid Oxidase, subunit A, domain 2"/>
    <property type="match status" value="1"/>
</dbReference>
<evidence type="ECO:0000313" key="3">
    <source>
        <dbReference type="EMBL" id="PKH19019.1"/>
    </source>
</evidence>
<sequence>MSEKQVVVLGAGIVGVCTALHLQRRGCAVTLVDKGLPGRETSFGNAGIIQREAIEPYAFPRDLASLINVATKRDIGVNYHMRAMPEYVPALVRYWANSAPKHYQAIADAFRTLIEHSISEHSELIEQSGSQNLIVRKGWIQAFRSPQQFDEAVERAVRVSAHGVLSEHLDGVALRLAEPALSEALVGGIHWLQPWTCIEPGELVQRYADLFVSEGGQILRGDARSLRQSGAGWSVDTDSGSVGASEVVVALGPWAHELLCELGYRIPLFVKRGYHAHFADGATLTRPVLDTEQGYMLAPMKRGIRLSTGAEFASLSAPPTPVQLGKAERAARQVLALGPQVERTPWKGARPCTVDMKPVIGAAPLHKGLWFNFGHAHQGFTLGPVSGRLLAELMMGETPIVDPAPFAPGRF</sequence>